<gene>
    <name evidence="1" type="ORF">GZ77_19885</name>
</gene>
<name>A0A081N2Q7_9GAMM</name>
<dbReference type="AlphaFoldDB" id="A0A081N2Q7"/>
<dbReference type="EMBL" id="JOKG01000004">
    <property type="protein sequence ID" value="KEQ12730.1"/>
    <property type="molecule type" value="Genomic_DNA"/>
</dbReference>
<organism evidence="1 2">
    <name type="scientific">Endozoicomonas montiporae</name>
    <dbReference type="NCBI Taxonomy" id="1027273"/>
    <lineage>
        <taxon>Bacteria</taxon>
        <taxon>Pseudomonadati</taxon>
        <taxon>Pseudomonadota</taxon>
        <taxon>Gammaproteobacteria</taxon>
        <taxon>Oceanospirillales</taxon>
        <taxon>Endozoicomonadaceae</taxon>
        <taxon>Endozoicomonas</taxon>
    </lineage>
</organism>
<sequence>MISFLIDFLNRTNEQIQAEQLRPELLPDDVGGEQVRFNVPASRSLSDLPLTYCEKAGFGHF</sequence>
<evidence type="ECO:0000313" key="2">
    <source>
        <dbReference type="Proteomes" id="UP000028006"/>
    </source>
</evidence>
<comment type="caution">
    <text evidence="1">The sequence shown here is derived from an EMBL/GenBank/DDBJ whole genome shotgun (WGS) entry which is preliminary data.</text>
</comment>
<reference evidence="1 2" key="1">
    <citation type="submission" date="2014-06" db="EMBL/GenBank/DDBJ databases">
        <title>Whole Genome Sequences of Three Symbiotic Endozoicomonas Bacteria.</title>
        <authorList>
            <person name="Neave M.J."/>
            <person name="Apprill A."/>
            <person name="Voolstra C.R."/>
        </authorList>
    </citation>
    <scope>NUCLEOTIDE SEQUENCE [LARGE SCALE GENOMIC DNA]</scope>
    <source>
        <strain evidence="1 2">LMG 24815</strain>
    </source>
</reference>
<proteinExistence type="predicted"/>
<dbReference type="Proteomes" id="UP000028006">
    <property type="component" value="Unassembled WGS sequence"/>
</dbReference>
<protein>
    <submittedName>
        <fullName evidence="1">Uncharacterized protein</fullName>
    </submittedName>
</protein>
<evidence type="ECO:0000313" key="1">
    <source>
        <dbReference type="EMBL" id="KEQ12730.1"/>
    </source>
</evidence>
<keyword evidence="2" id="KW-1185">Reference proteome</keyword>
<accession>A0A081N2Q7</accession>